<dbReference type="GO" id="GO:0003743">
    <property type="term" value="F:translation initiation factor activity"/>
    <property type="evidence" value="ECO:0007669"/>
    <property type="project" value="UniProtKB-KW"/>
</dbReference>
<dbReference type="InterPro" id="IPR000649">
    <property type="entry name" value="IF-2B-related"/>
</dbReference>
<dbReference type="STRING" id="74649.A0A2P6RZ07"/>
<keyword evidence="5" id="KW-0648">Protein biosynthesis</keyword>
<dbReference type="InterPro" id="IPR042529">
    <property type="entry name" value="IF_2B-like_C"/>
</dbReference>
<proteinExistence type="inferred from homology"/>
<dbReference type="GO" id="GO:0005851">
    <property type="term" value="C:eukaryotic translation initiation factor 2B complex"/>
    <property type="evidence" value="ECO:0007669"/>
    <property type="project" value="TreeGrafter"/>
</dbReference>
<gene>
    <name evidence="10" type="ORF">RchiOBHm_Chr2g0146721</name>
</gene>
<dbReference type="AlphaFoldDB" id="A0A2P6RZ07"/>
<reference evidence="10 11" key="1">
    <citation type="journal article" date="2018" name="Nat. Genet.">
        <title>The Rosa genome provides new insights in the design of modern roses.</title>
        <authorList>
            <person name="Bendahmane M."/>
        </authorList>
    </citation>
    <scope>NUCLEOTIDE SEQUENCE [LARGE SCALE GENOMIC DNA]</scope>
    <source>
        <strain evidence="11">cv. Old Blush</strain>
    </source>
</reference>
<evidence type="ECO:0000256" key="2">
    <source>
        <dbReference type="ARBA" id="ARBA00007251"/>
    </source>
</evidence>
<dbReference type="Gene3D" id="3.40.50.10470">
    <property type="entry name" value="Translation initiation factor eif-2b, domain 2"/>
    <property type="match status" value="1"/>
</dbReference>
<evidence type="ECO:0000256" key="7">
    <source>
        <dbReference type="ARBA" id="ARBA00044228"/>
    </source>
</evidence>
<keyword evidence="3" id="KW-0963">Cytoplasm</keyword>
<accession>A0A2P6RZ07</accession>
<dbReference type="PANTHER" id="PTHR45859">
    <property type="entry name" value="TRANSLATION INITIATION FACTOR EIF-2B SUBUNIT BETA"/>
    <property type="match status" value="1"/>
</dbReference>
<evidence type="ECO:0000256" key="4">
    <source>
        <dbReference type="ARBA" id="ARBA00022540"/>
    </source>
</evidence>
<sequence>MISQVIMVIVGARAVMANGGVIAPVGLNMVALAAQRHAVPFDVLAGGYKNARMGIVGFSNRVGLSRIELRVTPSVGSLFSWISLLTLSLSKLSVCLTVVPSVSTQPCSLAE</sequence>
<evidence type="ECO:0000256" key="9">
    <source>
        <dbReference type="RuleBase" id="RU003814"/>
    </source>
</evidence>
<dbReference type="PANTHER" id="PTHR45859:SF1">
    <property type="entry name" value="TRANSLATION INITIATION FACTOR EIF-2B SUBUNIT BETA"/>
    <property type="match status" value="1"/>
</dbReference>
<comment type="caution">
    <text evidence="10">The sequence shown here is derived from an EMBL/GenBank/DDBJ whole genome shotgun (WGS) entry which is preliminary data.</text>
</comment>
<evidence type="ECO:0000313" key="11">
    <source>
        <dbReference type="Proteomes" id="UP000238479"/>
    </source>
</evidence>
<dbReference type="Gramene" id="PRQ51643">
    <property type="protein sequence ID" value="PRQ51643"/>
    <property type="gene ID" value="RchiOBHm_Chr2g0146721"/>
</dbReference>
<dbReference type="GO" id="GO:0005085">
    <property type="term" value="F:guanyl-nucleotide exchange factor activity"/>
    <property type="evidence" value="ECO:0007669"/>
    <property type="project" value="TreeGrafter"/>
</dbReference>
<comment type="similarity">
    <text evidence="2 9">Belongs to the eIF-2B alpha/beta/delta subunits family.</text>
</comment>
<keyword evidence="11" id="KW-1185">Reference proteome</keyword>
<dbReference type="Pfam" id="PF01008">
    <property type="entry name" value="IF-2B"/>
    <property type="match status" value="1"/>
</dbReference>
<evidence type="ECO:0000256" key="5">
    <source>
        <dbReference type="ARBA" id="ARBA00022917"/>
    </source>
</evidence>
<protein>
    <recommendedName>
        <fullName evidence="6">Translation initiation factor eIF2B subunit beta</fullName>
    </recommendedName>
    <alternativeName>
        <fullName evidence="7">eIF2B GDP-GTP exchange factor subunit beta</fullName>
    </alternativeName>
</protein>
<dbReference type="SUPFAM" id="SSF100950">
    <property type="entry name" value="NagB/RpiA/CoA transferase-like"/>
    <property type="match status" value="1"/>
</dbReference>
<name>A0A2P6RZ07_ROSCH</name>
<evidence type="ECO:0000313" key="10">
    <source>
        <dbReference type="EMBL" id="PRQ51643.1"/>
    </source>
</evidence>
<dbReference type="InterPro" id="IPR051855">
    <property type="entry name" value="eIF2B_beta_subunit"/>
</dbReference>
<organism evidence="10 11">
    <name type="scientific">Rosa chinensis</name>
    <name type="common">China rose</name>
    <dbReference type="NCBI Taxonomy" id="74649"/>
    <lineage>
        <taxon>Eukaryota</taxon>
        <taxon>Viridiplantae</taxon>
        <taxon>Streptophyta</taxon>
        <taxon>Embryophyta</taxon>
        <taxon>Tracheophyta</taxon>
        <taxon>Spermatophyta</taxon>
        <taxon>Magnoliopsida</taxon>
        <taxon>eudicotyledons</taxon>
        <taxon>Gunneridae</taxon>
        <taxon>Pentapetalae</taxon>
        <taxon>rosids</taxon>
        <taxon>fabids</taxon>
        <taxon>Rosales</taxon>
        <taxon>Rosaceae</taxon>
        <taxon>Rosoideae</taxon>
        <taxon>Rosoideae incertae sedis</taxon>
        <taxon>Rosa</taxon>
    </lineage>
</organism>
<dbReference type="InterPro" id="IPR037171">
    <property type="entry name" value="NagB/RpiA_transferase-like"/>
</dbReference>
<dbReference type="EMBL" id="PDCK01000040">
    <property type="protein sequence ID" value="PRQ51643.1"/>
    <property type="molecule type" value="Genomic_DNA"/>
</dbReference>
<evidence type="ECO:0000256" key="3">
    <source>
        <dbReference type="ARBA" id="ARBA00022490"/>
    </source>
</evidence>
<comment type="subunit">
    <text evidence="8">Component of the translation initiation factor 2B (eIF2B) complex which is a heterodecamer of two sets of five different subunits: alpha, beta, gamma, delta and epsilon. Subunits alpha, beta and delta comprise a regulatory subcomplex and subunits epsilon and gamma comprise a catalytic subcomplex. Within the complex, the hexameric regulatory complex resides at the center, with the two heterodimeric catalytic subcomplexes bound on opposite sides.</text>
</comment>
<dbReference type="GO" id="GO:0005829">
    <property type="term" value="C:cytosol"/>
    <property type="evidence" value="ECO:0007669"/>
    <property type="project" value="UniProtKB-SubCell"/>
</dbReference>
<comment type="subcellular location">
    <subcellularLocation>
        <location evidence="1">Cytoplasm</location>
        <location evidence="1">Cytosol</location>
    </subcellularLocation>
</comment>
<evidence type="ECO:0000256" key="6">
    <source>
        <dbReference type="ARBA" id="ARBA00044122"/>
    </source>
</evidence>
<keyword evidence="4" id="KW-0396">Initiation factor</keyword>
<evidence type="ECO:0000256" key="1">
    <source>
        <dbReference type="ARBA" id="ARBA00004514"/>
    </source>
</evidence>
<dbReference type="Proteomes" id="UP000238479">
    <property type="component" value="Chromosome 2"/>
</dbReference>
<evidence type="ECO:0000256" key="8">
    <source>
        <dbReference type="ARBA" id="ARBA00046432"/>
    </source>
</evidence>